<dbReference type="Proteomes" id="UP000444980">
    <property type="component" value="Unassembled WGS sequence"/>
</dbReference>
<keyword evidence="4" id="KW-1185">Reference proteome</keyword>
<protein>
    <submittedName>
        <fullName evidence="3">Transcriptional regulator</fullName>
    </submittedName>
</protein>
<dbReference type="InterPro" id="IPR036271">
    <property type="entry name" value="Tet_transcr_reg_TetR-rel_C_sf"/>
</dbReference>
<dbReference type="InterPro" id="IPR009057">
    <property type="entry name" value="Homeodomain-like_sf"/>
</dbReference>
<sequence>MTVDGESAQESPLRRRFLDAGMVVLGRDGYAGFKQAAVCAETGLTTGAFYHSFRNWKEFEAALIEHWRDAATDRLVARLDTHPSPHERIDALINVALSLPHRSEAAIRVWAAGDPEVRAALRQVDRVRRDAVARYLRDLGVDADHADRFAGMAMLLLIGHESAGTDIGELEWSMRHALETDPHFQAF</sequence>
<proteinExistence type="predicted"/>
<evidence type="ECO:0000256" key="1">
    <source>
        <dbReference type="ARBA" id="ARBA00023125"/>
    </source>
</evidence>
<dbReference type="RefSeq" id="WP_161925853.1">
    <property type="nucleotide sequence ID" value="NZ_BJOU01000001.1"/>
</dbReference>
<reference evidence="4" key="1">
    <citation type="submission" date="2019-06" db="EMBL/GenBank/DDBJ databases">
        <title>Gordonia isolated from sludge of a wastewater treatment plant.</title>
        <authorList>
            <person name="Tamura T."/>
            <person name="Aoyama K."/>
            <person name="Kang Y."/>
            <person name="Saito S."/>
            <person name="Akiyama N."/>
            <person name="Yazawa K."/>
            <person name="Gonoi T."/>
            <person name="Mikami Y."/>
        </authorList>
    </citation>
    <scope>NUCLEOTIDE SEQUENCE [LARGE SCALE GENOMIC DNA]</scope>
    <source>
        <strain evidence="4">NBRC 107697</strain>
    </source>
</reference>
<evidence type="ECO:0000313" key="3">
    <source>
        <dbReference type="EMBL" id="GED96374.1"/>
    </source>
</evidence>
<name>A0A7M3SUQ0_9ACTN</name>
<dbReference type="AlphaFoldDB" id="A0A7M3SUQ0"/>
<evidence type="ECO:0000259" key="2">
    <source>
        <dbReference type="Pfam" id="PF00440"/>
    </source>
</evidence>
<dbReference type="GO" id="GO:0003677">
    <property type="term" value="F:DNA binding"/>
    <property type="evidence" value="ECO:0007669"/>
    <property type="project" value="UniProtKB-KW"/>
</dbReference>
<dbReference type="EMBL" id="BJOU01000001">
    <property type="protein sequence ID" value="GED96374.1"/>
    <property type="molecule type" value="Genomic_DNA"/>
</dbReference>
<dbReference type="SUPFAM" id="SSF48498">
    <property type="entry name" value="Tetracyclin repressor-like, C-terminal domain"/>
    <property type="match status" value="1"/>
</dbReference>
<comment type="caution">
    <text evidence="3">The sequence shown here is derived from an EMBL/GenBank/DDBJ whole genome shotgun (WGS) entry which is preliminary data.</text>
</comment>
<dbReference type="SUPFAM" id="SSF46689">
    <property type="entry name" value="Homeodomain-like"/>
    <property type="match status" value="1"/>
</dbReference>
<dbReference type="Gene3D" id="1.10.357.10">
    <property type="entry name" value="Tetracycline Repressor, domain 2"/>
    <property type="match status" value="1"/>
</dbReference>
<accession>A0A7M3SUQ0</accession>
<dbReference type="InterPro" id="IPR001647">
    <property type="entry name" value="HTH_TetR"/>
</dbReference>
<evidence type="ECO:0000313" key="4">
    <source>
        <dbReference type="Proteomes" id="UP000444980"/>
    </source>
</evidence>
<organism evidence="3 4">
    <name type="scientific">Gordonia crocea</name>
    <dbReference type="NCBI Taxonomy" id="589162"/>
    <lineage>
        <taxon>Bacteria</taxon>
        <taxon>Bacillati</taxon>
        <taxon>Actinomycetota</taxon>
        <taxon>Actinomycetes</taxon>
        <taxon>Mycobacteriales</taxon>
        <taxon>Gordoniaceae</taxon>
        <taxon>Gordonia</taxon>
    </lineage>
</organism>
<dbReference type="Pfam" id="PF00440">
    <property type="entry name" value="TetR_N"/>
    <property type="match status" value="1"/>
</dbReference>
<feature type="domain" description="HTH tetR-type" evidence="2">
    <location>
        <begin position="18"/>
        <end position="55"/>
    </location>
</feature>
<gene>
    <name evidence="3" type="ORF">nbrc107697_04130</name>
</gene>
<dbReference type="OrthoDB" id="3218408at2"/>
<keyword evidence="1" id="KW-0238">DNA-binding</keyword>